<evidence type="ECO:0000256" key="4">
    <source>
        <dbReference type="ARBA" id="ARBA00023136"/>
    </source>
</evidence>
<feature type="transmembrane region" description="Helical" evidence="6">
    <location>
        <begin position="33"/>
        <end position="53"/>
    </location>
</feature>
<comment type="caution">
    <text evidence="8">The sequence shown here is derived from an EMBL/GenBank/DDBJ whole genome shotgun (WGS) entry which is preliminary data.</text>
</comment>
<dbReference type="Gene3D" id="1.10.287.470">
    <property type="entry name" value="Helix hairpin bin"/>
    <property type="match status" value="1"/>
</dbReference>
<proteinExistence type="predicted"/>
<name>A0A939DBK8_9GAMM</name>
<keyword evidence="9" id="KW-1185">Reference proteome</keyword>
<gene>
    <name evidence="8" type="ORF">JYP50_00305</name>
</gene>
<evidence type="ECO:0000256" key="3">
    <source>
        <dbReference type="ARBA" id="ARBA00022989"/>
    </source>
</evidence>
<organism evidence="8 9">
    <name type="scientific">Parahaliea mediterranea</name>
    <dbReference type="NCBI Taxonomy" id="651086"/>
    <lineage>
        <taxon>Bacteria</taxon>
        <taxon>Pseudomonadati</taxon>
        <taxon>Pseudomonadota</taxon>
        <taxon>Gammaproteobacteria</taxon>
        <taxon>Cellvibrionales</taxon>
        <taxon>Halieaceae</taxon>
        <taxon>Parahaliea</taxon>
    </lineage>
</organism>
<comment type="subcellular location">
    <subcellularLocation>
        <location evidence="1">Membrane</location>
        <topology evidence="1">Single-pass membrane protein</topology>
    </subcellularLocation>
</comment>
<evidence type="ECO:0000256" key="5">
    <source>
        <dbReference type="SAM" id="Coils"/>
    </source>
</evidence>
<keyword evidence="5" id="KW-0175">Coiled coil</keyword>
<dbReference type="Proteomes" id="UP000664303">
    <property type="component" value="Unassembled WGS sequence"/>
</dbReference>
<keyword evidence="4 6" id="KW-0472">Membrane</keyword>
<dbReference type="EMBL" id="JAFKCZ010000001">
    <property type="protein sequence ID" value="MBN7795009.1"/>
    <property type="molecule type" value="Genomic_DNA"/>
</dbReference>
<dbReference type="Gene3D" id="2.40.30.170">
    <property type="match status" value="1"/>
</dbReference>
<protein>
    <submittedName>
        <fullName evidence="8">HlyD family efflux transporter periplasmic adaptor subunit</fullName>
    </submittedName>
</protein>
<dbReference type="PRINTS" id="PR01490">
    <property type="entry name" value="RTXTOXIND"/>
</dbReference>
<dbReference type="InterPro" id="IPR011053">
    <property type="entry name" value="Single_hybrid_motif"/>
</dbReference>
<dbReference type="SUPFAM" id="SSF51230">
    <property type="entry name" value="Single hybrid motif"/>
    <property type="match status" value="1"/>
</dbReference>
<dbReference type="Gene3D" id="2.40.50.100">
    <property type="match status" value="1"/>
</dbReference>
<dbReference type="PANTHER" id="PTHR30386:SF26">
    <property type="entry name" value="TRANSPORT PROTEIN COMB"/>
    <property type="match status" value="1"/>
</dbReference>
<keyword evidence="2 6" id="KW-0812">Transmembrane</keyword>
<evidence type="ECO:0000256" key="1">
    <source>
        <dbReference type="ARBA" id="ARBA00004167"/>
    </source>
</evidence>
<reference evidence="8" key="1">
    <citation type="submission" date="2021-02" db="EMBL/GenBank/DDBJ databases">
        <title>PHA producing bacteria isolated from coastal sediment in Guangdong, Shenzhen.</title>
        <authorList>
            <person name="Zheng W."/>
            <person name="Yu S."/>
            <person name="Huang Y."/>
        </authorList>
    </citation>
    <scope>NUCLEOTIDE SEQUENCE</scope>
    <source>
        <strain evidence="8">TN14-10</strain>
    </source>
</reference>
<evidence type="ECO:0000313" key="8">
    <source>
        <dbReference type="EMBL" id="MBN7795009.1"/>
    </source>
</evidence>
<dbReference type="Pfam" id="PF26002">
    <property type="entry name" value="Beta-barrel_AprE"/>
    <property type="match status" value="1"/>
</dbReference>
<keyword evidence="3 6" id="KW-1133">Transmembrane helix</keyword>
<dbReference type="GO" id="GO:0016020">
    <property type="term" value="C:membrane"/>
    <property type="evidence" value="ECO:0007669"/>
    <property type="project" value="UniProtKB-SubCell"/>
</dbReference>
<accession>A0A939DBK8</accession>
<evidence type="ECO:0000313" key="9">
    <source>
        <dbReference type="Proteomes" id="UP000664303"/>
    </source>
</evidence>
<evidence type="ECO:0000256" key="6">
    <source>
        <dbReference type="SAM" id="Phobius"/>
    </source>
</evidence>
<dbReference type="RefSeq" id="WP_206558459.1">
    <property type="nucleotide sequence ID" value="NZ_JAFKCZ010000001.1"/>
</dbReference>
<dbReference type="InterPro" id="IPR058982">
    <property type="entry name" value="Beta-barrel_AprE"/>
</dbReference>
<feature type="coiled-coil region" evidence="5">
    <location>
        <begin position="108"/>
        <end position="296"/>
    </location>
</feature>
<feature type="domain" description="AprE-like beta-barrel" evidence="7">
    <location>
        <begin position="351"/>
        <end position="439"/>
    </location>
</feature>
<evidence type="ECO:0000259" key="7">
    <source>
        <dbReference type="Pfam" id="PF26002"/>
    </source>
</evidence>
<sequence length="457" mass="50594">MDTGTGLKPLSEALEDHSSEGIAILAAEPSRMIFWLIALMVGLLLSALAWSFVGRADVIVSAPGQLAPNSEVRRFYAPIEGELVDIFVSEGQPVSEGDVLARLNARGAIQVAANALEAELQLANARRETQRFPARKELMQRQARALERQIDIARAEHEKRIAEGMSKLAQSQQAKLEEARGNLDKTRRALEVAEDELARYQRLFAREGGGGISRNQVEEKRSELLAARANHQLAEARLGEMEFQLSREYAEAQAALEGSDQQLTELQIERDNLLDTMAYEEQKVATELRRAELEAEAASRVTFDNIDEDNFLRILAPETGVITEVAYTQPGDKVQANTPLGGIAATDAEPVLEIEVAEADRAFLEVGQPVKIKFNAFSYQRYGFISGTLEYISPVTRSSGAGQAAAYRARVSLARTYFDVGQEHIPLRYGMRATAEVVVRERRLIDLALDPFRRLKG</sequence>
<evidence type="ECO:0000256" key="2">
    <source>
        <dbReference type="ARBA" id="ARBA00022692"/>
    </source>
</evidence>
<dbReference type="PANTHER" id="PTHR30386">
    <property type="entry name" value="MEMBRANE FUSION SUBUNIT OF EMRAB-TOLC MULTIDRUG EFFLUX PUMP"/>
    <property type="match status" value="1"/>
</dbReference>
<dbReference type="AlphaFoldDB" id="A0A939DBK8"/>
<dbReference type="InterPro" id="IPR050739">
    <property type="entry name" value="MFP"/>
</dbReference>